<reference evidence="2 3" key="1">
    <citation type="submission" date="2013-07" db="EMBL/GenBank/DDBJ databases">
        <title>Comparative Genomic and Metabolomic Analysis of Twelve Strains of Pseudoalteromonas luteoviolacea.</title>
        <authorList>
            <person name="Vynne N.G."/>
            <person name="Mansson M."/>
            <person name="Gram L."/>
        </authorList>
    </citation>
    <scope>NUCLEOTIDE SEQUENCE [LARGE SCALE GENOMIC DNA]</scope>
    <source>
        <strain evidence="2 3">H33</strain>
    </source>
</reference>
<keyword evidence="1" id="KW-1133">Transmembrane helix</keyword>
<organism evidence="2 3">
    <name type="scientific">Pseudoalteromonas luteoviolacea H33</name>
    <dbReference type="NCBI Taxonomy" id="1365251"/>
    <lineage>
        <taxon>Bacteria</taxon>
        <taxon>Pseudomonadati</taxon>
        <taxon>Pseudomonadota</taxon>
        <taxon>Gammaproteobacteria</taxon>
        <taxon>Alteromonadales</taxon>
        <taxon>Pseudoalteromonadaceae</taxon>
        <taxon>Pseudoalteromonas</taxon>
    </lineage>
</organism>
<feature type="transmembrane region" description="Helical" evidence="1">
    <location>
        <begin position="47"/>
        <end position="70"/>
    </location>
</feature>
<sequence length="92" mass="10296">MQTLKKLQHMNKKRVLRTIWLVVTLSWFAMFAVLFSTETKSMHITAVTIAAIITELAIWCTAAVLGVAVVDGRKAIIRAIKNKLTGQRDLSN</sequence>
<dbReference type="Proteomes" id="UP000076503">
    <property type="component" value="Unassembled WGS sequence"/>
</dbReference>
<dbReference type="AlphaFoldDB" id="A0A167GH18"/>
<protein>
    <submittedName>
        <fullName evidence="2">Uncharacterized protein</fullName>
    </submittedName>
</protein>
<accession>A0A167GH18</accession>
<dbReference type="PATRIC" id="fig|1365251.3.peg.237"/>
<dbReference type="EMBL" id="AUXZ01000013">
    <property type="protein sequence ID" value="KZN55441.1"/>
    <property type="molecule type" value="Genomic_DNA"/>
</dbReference>
<evidence type="ECO:0000313" key="3">
    <source>
        <dbReference type="Proteomes" id="UP000076503"/>
    </source>
</evidence>
<evidence type="ECO:0000313" key="2">
    <source>
        <dbReference type="EMBL" id="KZN55441.1"/>
    </source>
</evidence>
<name>A0A167GH18_9GAMM</name>
<evidence type="ECO:0000256" key="1">
    <source>
        <dbReference type="SAM" id="Phobius"/>
    </source>
</evidence>
<keyword evidence="1" id="KW-0812">Transmembrane</keyword>
<feature type="transmembrane region" description="Helical" evidence="1">
    <location>
        <begin position="15"/>
        <end position="35"/>
    </location>
</feature>
<dbReference type="RefSeq" id="WP_063360026.1">
    <property type="nucleotide sequence ID" value="NZ_AUXZ01000013.1"/>
</dbReference>
<comment type="caution">
    <text evidence="2">The sequence shown here is derived from an EMBL/GenBank/DDBJ whole genome shotgun (WGS) entry which is preliminary data.</text>
</comment>
<proteinExistence type="predicted"/>
<gene>
    <name evidence="2" type="ORF">N476_06855</name>
</gene>
<dbReference type="OrthoDB" id="6387862at2"/>
<keyword evidence="1" id="KW-0472">Membrane</keyword>